<dbReference type="Proteomes" id="UP000016936">
    <property type="component" value="Unassembled WGS sequence"/>
</dbReference>
<accession>M2SMQ5</accession>
<dbReference type="HOGENOM" id="CLU_3147152_0_0_1"/>
<evidence type="ECO:0000313" key="1">
    <source>
        <dbReference type="EMBL" id="EMD86620.1"/>
    </source>
</evidence>
<dbReference type="EMBL" id="KB445584">
    <property type="protein sequence ID" value="EMD86620.1"/>
    <property type="molecule type" value="Genomic_DNA"/>
</dbReference>
<reference evidence="2" key="2">
    <citation type="journal article" date="2013" name="PLoS Genet.">
        <title>Comparative genome structure, secondary metabolite, and effector coding capacity across Cochliobolus pathogens.</title>
        <authorList>
            <person name="Condon B.J."/>
            <person name="Leng Y."/>
            <person name="Wu D."/>
            <person name="Bushley K.E."/>
            <person name="Ohm R.A."/>
            <person name="Otillar R."/>
            <person name="Martin J."/>
            <person name="Schackwitz W."/>
            <person name="Grimwood J."/>
            <person name="MohdZainudin N."/>
            <person name="Xue C."/>
            <person name="Wang R."/>
            <person name="Manning V.A."/>
            <person name="Dhillon B."/>
            <person name="Tu Z.J."/>
            <person name="Steffenson B.J."/>
            <person name="Salamov A."/>
            <person name="Sun H."/>
            <person name="Lowry S."/>
            <person name="LaButti K."/>
            <person name="Han J."/>
            <person name="Copeland A."/>
            <person name="Lindquist E."/>
            <person name="Barry K."/>
            <person name="Schmutz J."/>
            <person name="Baker S.E."/>
            <person name="Ciuffetti L.M."/>
            <person name="Grigoriev I.V."/>
            <person name="Zhong S."/>
            <person name="Turgeon B.G."/>
        </authorList>
    </citation>
    <scope>NUCLEOTIDE SEQUENCE [LARGE SCALE GENOMIC DNA]</scope>
    <source>
        <strain evidence="2">C5 / ATCC 48332 / race O</strain>
    </source>
</reference>
<evidence type="ECO:0000313" key="2">
    <source>
        <dbReference type="Proteomes" id="UP000016936"/>
    </source>
</evidence>
<name>M2SMQ5_COCH5</name>
<organism evidence="1 2">
    <name type="scientific">Cochliobolus heterostrophus (strain C5 / ATCC 48332 / race O)</name>
    <name type="common">Southern corn leaf blight fungus</name>
    <name type="synonym">Bipolaris maydis</name>
    <dbReference type="NCBI Taxonomy" id="701091"/>
    <lineage>
        <taxon>Eukaryota</taxon>
        <taxon>Fungi</taxon>
        <taxon>Dikarya</taxon>
        <taxon>Ascomycota</taxon>
        <taxon>Pezizomycotina</taxon>
        <taxon>Dothideomycetes</taxon>
        <taxon>Pleosporomycetidae</taxon>
        <taxon>Pleosporales</taxon>
        <taxon>Pleosporineae</taxon>
        <taxon>Pleosporaceae</taxon>
        <taxon>Bipolaris</taxon>
    </lineage>
</organism>
<protein>
    <submittedName>
        <fullName evidence="1">Uncharacterized protein</fullName>
    </submittedName>
</protein>
<proteinExistence type="predicted"/>
<dbReference type="OMA" id="NNAPHEL"/>
<keyword evidence="2" id="KW-1185">Reference proteome</keyword>
<sequence length="56" mass="7034">MYAHQYKNYNRVDTFPPDVRRHLLHFNNAPHELYDHNHQFHPSQRIYRFCIRLGIR</sequence>
<gene>
    <name evidence="1" type="ORF">COCHEDRAFT_1023840</name>
</gene>
<dbReference type="AlphaFoldDB" id="M2SMQ5"/>
<reference evidence="1 2" key="1">
    <citation type="journal article" date="2012" name="PLoS Pathog.">
        <title>Diverse lifestyles and strategies of plant pathogenesis encoded in the genomes of eighteen Dothideomycetes fungi.</title>
        <authorList>
            <person name="Ohm R.A."/>
            <person name="Feau N."/>
            <person name="Henrissat B."/>
            <person name="Schoch C.L."/>
            <person name="Horwitz B.A."/>
            <person name="Barry K.W."/>
            <person name="Condon B.J."/>
            <person name="Copeland A.C."/>
            <person name="Dhillon B."/>
            <person name="Glaser F."/>
            <person name="Hesse C.N."/>
            <person name="Kosti I."/>
            <person name="LaButti K."/>
            <person name="Lindquist E.A."/>
            <person name="Lucas S."/>
            <person name="Salamov A.A."/>
            <person name="Bradshaw R.E."/>
            <person name="Ciuffetti L."/>
            <person name="Hamelin R.C."/>
            <person name="Kema G.H.J."/>
            <person name="Lawrence C."/>
            <person name="Scott J.A."/>
            <person name="Spatafora J.W."/>
            <person name="Turgeon B.G."/>
            <person name="de Wit P.J.G.M."/>
            <person name="Zhong S."/>
            <person name="Goodwin S.B."/>
            <person name="Grigoriev I.V."/>
        </authorList>
    </citation>
    <scope>NUCLEOTIDE SEQUENCE [LARGE SCALE GENOMIC DNA]</scope>
    <source>
        <strain evidence="2">C5 / ATCC 48332 / race O</strain>
    </source>
</reference>